<reference evidence="2 3" key="2">
    <citation type="submission" date="2018-11" db="EMBL/GenBank/DDBJ databases">
        <authorList>
            <consortium name="Pathogen Informatics"/>
        </authorList>
    </citation>
    <scope>NUCLEOTIDE SEQUENCE [LARGE SCALE GENOMIC DNA]</scope>
</reference>
<dbReference type="EMBL" id="UYRT01079113">
    <property type="protein sequence ID" value="VDN20024.1"/>
    <property type="molecule type" value="Genomic_DNA"/>
</dbReference>
<keyword evidence="3" id="KW-1185">Reference proteome</keyword>
<keyword evidence="1" id="KW-0472">Membrane</keyword>
<dbReference type="WBParaSite" id="GPUH_0001220301-mRNA-1">
    <property type="protein sequence ID" value="GPUH_0001220301-mRNA-1"/>
    <property type="gene ID" value="GPUH_0001220301"/>
</dbReference>
<evidence type="ECO:0000256" key="1">
    <source>
        <dbReference type="SAM" id="Phobius"/>
    </source>
</evidence>
<evidence type="ECO:0000313" key="4">
    <source>
        <dbReference type="WBParaSite" id="GPUH_0001220301-mRNA-1"/>
    </source>
</evidence>
<gene>
    <name evidence="2" type="ORF">GPUH_LOCUS12189</name>
</gene>
<sequence>MSRGPASVYAQQWQQYLCKDSISTHANSSAAKARFRSCADLIPLCISDEGFSSAFQNYLFLAVLLLAILLVILPNVILGLCYTRVWVWKSRKIGQESENSVITCKEQTEDKLLTD</sequence>
<keyword evidence="1" id="KW-1133">Transmembrane helix</keyword>
<proteinExistence type="predicted"/>
<evidence type="ECO:0000313" key="3">
    <source>
        <dbReference type="Proteomes" id="UP000271098"/>
    </source>
</evidence>
<protein>
    <submittedName>
        <fullName evidence="2 4">Uncharacterized protein</fullName>
    </submittedName>
</protein>
<feature type="transmembrane region" description="Helical" evidence="1">
    <location>
        <begin position="58"/>
        <end position="82"/>
    </location>
</feature>
<organism evidence="4">
    <name type="scientific">Gongylonema pulchrum</name>
    <dbReference type="NCBI Taxonomy" id="637853"/>
    <lineage>
        <taxon>Eukaryota</taxon>
        <taxon>Metazoa</taxon>
        <taxon>Ecdysozoa</taxon>
        <taxon>Nematoda</taxon>
        <taxon>Chromadorea</taxon>
        <taxon>Rhabditida</taxon>
        <taxon>Spirurina</taxon>
        <taxon>Spiruromorpha</taxon>
        <taxon>Spiruroidea</taxon>
        <taxon>Gongylonematidae</taxon>
        <taxon>Gongylonema</taxon>
    </lineage>
</organism>
<keyword evidence="1" id="KW-0812">Transmembrane</keyword>
<name>A0A183DTZ8_9BILA</name>
<reference evidence="4" key="1">
    <citation type="submission" date="2016-06" db="UniProtKB">
        <authorList>
            <consortium name="WormBaseParasite"/>
        </authorList>
    </citation>
    <scope>IDENTIFICATION</scope>
</reference>
<dbReference type="OrthoDB" id="5815237at2759"/>
<evidence type="ECO:0000313" key="2">
    <source>
        <dbReference type="EMBL" id="VDN20024.1"/>
    </source>
</evidence>
<dbReference type="AlphaFoldDB" id="A0A183DTZ8"/>
<accession>A0A183DTZ8</accession>
<dbReference type="Proteomes" id="UP000271098">
    <property type="component" value="Unassembled WGS sequence"/>
</dbReference>